<keyword evidence="2" id="KW-1185">Reference proteome</keyword>
<dbReference type="EMBL" id="NIGF01000021">
    <property type="protein sequence ID" value="PQV62822.1"/>
    <property type="molecule type" value="Genomic_DNA"/>
</dbReference>
<dbReference type="AlphaFoldDB" id="A0A2S8SPU8"/>
<dbReference type="InterPro" id="IPR010921">
    <property type="entry name" value="Trp_repressor/repl_initiator"/>
</dbReference>
<name>A0A2S8SPU8_9BACT</name>
<dbReference type="InParanoid" id="A0A2S8SPU8"/>
<protein>
    <recommendedName>
        <fullName evidence="3">Transposase</fullName>
    </recommendedName>
</protein>
<organism evidence="1 2">
    <name type="scientific">Abditibacterium utsteinense</name>
    <dbReference type="NCBI Taxonomy" id="1960156"/>
    <lineage>
        <taxon>Bacteria</taxon>
        <taxon>Pseudomonadati</taxon>
        <taxon>Abditibacteriota</taxon>
        <taxon>Abditibacteriia</taxon>
        <taxon>Abditibacteriales</taxon>
        <taxon>Abditibacteriaceae</taxon>
        <taxon>Abditibacterium</taxon>
    </lineage>
</organism>
<reference evidence="1 2" key="1">
    <citation type="journal article" date="2018" name="Syst. Appl. Microbiol.">
        <title>Abditibacterium utsteinense sp. nov., the first cultivated member of candidate phylum FBP, isolated from ice-free Antarctic soil samples.</title>
        <authorList>
            <person name="Tahon G."/>
            <person name="Tytgat B."/>
            <person name="Lebbe L."/>
            <person name="Carlier A."/>
            <person name="Willems A."/>
        </authorList>
    </citation>
    <scope>NUCLEOTIDE SEQUENCE [LARGE SCALE GENOMIC DNA]</scope>
    <source>
        <strain evidence="1 2">LMG 29911</strain>
    </source>
</reference>
<proteinExistence type="predicted"/>
<evidence type="ECO:0000313" key="2">
    <source>
        <dbReference type="Proteomes" id="UP000237684"/>
    </source>
</evidence>
<comment type="caution">
    <text evidence="1">The sequence shown here is derived from an EMBL/GenBank/DDBJ whole genome shotgun (WGS) entry which is preliminary data.</text>
</comment>
<sequence>MGFQRKTSKRRQYTAEFKHGAVRLVTESGLSMAQVDRELWRVGLRPA</sequence>
<evidence type="ECO:0000313" key="1">
    <source>
        <dbReference type="EMBL" id="PQV62822.1"/>
    </source>
</evidence>
<evidence type="ECO:0008006" key="3">
    <source>
        <dbReference type="Google" id="ProtNLM"/>
    </source>
</evidence>
<gene>
    <name evidence="1" type="ORF">B1R32_12134</name>
</gene>
<accession>A0A2S8SPU8</accession>
<dbReference type="GO" id="GO:0043565">
    <property type="term" value="F:sequence-specific DNA binding"/>
    <property type="evidence" value="ECO:0007669"/>
    <property type="project" value="InterPro"/>
</dbReference>
<dbReference type="SUPFAM" id="SSF48295">
    <property type="entry name" value="TrpR-like"/>
    <property type="match status" value="1"/>
</dbReference>
<dbReference type="Proteomes" id="UP000237684">
    <property type="component" value="Unassembled WGS sequence"/>
</dbReference>